<accession>A0AAD5QQZ2</accession>
<feature type="coiled-coil region" evidence="1">
    <location>
        <begin position="145"/>
        <end position="197"/>
    </location>
</feature>
<sequence>MNHQNSSILLPVEQINELSHALEIERDLVLKTQENYKKLKMKFLELSEESQSLKLEMETRLLAQSRQIEILEREKDGLKEDNQRLYKESVELKSEIDEILRASKTKENELRRAFNSQIEELLQHTSKAEDDERAVAFEELWRKELLQSEGRVQELLAEIKTIQHQRYEEIHSLEEELRKERQKCIELETTLRRQTADLESVRSLANIRQIKSIDLRSDINHRLKEAMEKEVAWLSKEEDFRKTLTLKTASFEKKVADLERITEEKTNFFGLRRNFEELRDRGASTIAEVFARNNDEEKARLEGKVKSLTSTLEHKEKASCALVEQLERERNVLEMTVAELKKKPMCDPSNSDELQCLRKVVEEKEKQLTSVTRRYRQLVRQVETSLSHLEKQQRETSNKLEQTIIPSFIQNLTI</sequence>
<reference evidence="2" key="1">
    <citation type="submission" date="2021-06" db="EMBL/GenBank/DDBJ databases">
        <title>Parelaphostrongylus tenuis whole genome reference sequence.</title>
        <authorList>
            <person name="Garwood T.J."/>
            <person name="Larsen P.A."/>
            <person name="Fountain-Jones N.M."/>
            <person name="Garbe J.R."/>
            <person name="Macchietto M.G."/>
            <person name="Kania S.A."/>
            <person name="Gerhold R.W."/>
            <person name="Richards J.E."/>
            <person name="Wolf T.M."/>
        </authorList>
    </citation>
    <scope>NUCLEOTIDE SEQUENCE</scope>
    <source>
        <strain evidence="2">MNPRO001-30</strain>
        <tissue evidence="2">Meninges</tissue>
    </source>
</reference>
<keyword evidence="1" id="KW-0175">Coiled coil</keyword>
<gene>
    <name evidence="2" type="ORF">KIN20_020565</name>
</gene>
<dbReference type="EMBL" id="JAHQIW010004172">
    <property type="protein sequence ID" value="KAJ1361348.1"/>
    <property type="molecule type" value="Genomic_DNA"/>
</dbReference>
<keyword evidence="3" id="KW-1185">Reference proteome</keyword>
<evidence type="ECO:0000313" key="3">
    <source>
        <dbReference type="Proteomes" id="UP001196413"/>
    </source>
</evidence>
<feature type="coiled-coil region" evidence="1">
    <location>
        <begin position="298"/>
        <end position="381"/>
    </location>
</feature>
<proteinExistence type="predicted"/>
<evidence type="ECO:0000313" key="2">
    <source>
        <dbReference type="EMBL" id="KAJ1361348.1"/>
    </source>
</evidence>
<evidence type="ECO:0000256" key="1">
    <source>
        <dbReference type="SAM" id="Coils"/>
    </source>
</evidence>
<name>A0AAD5QQZ2_PARTN</name>
<dbReference type="AlphaFoldDB" id="A0AAD5QQZ2"/>
<dbReference type="Proteomes" id="UP001196413">
    <property type="component" value="Unassembled WGS sequence"/>
</dbReference>
<protein>
    <submittedName>
        <fullName evidence="2">Uncharacterized protein</fullName>
    </submittedName>
</protein>
<feature type="coiled-coil region" evidence="1">
    <location>
        <begin position="29"/>
        <end position="102"/>
    </location>
</feature>
<comment type="caution">
    <text evidence="2">The sequence shown here is derived from an EMBL/GenBank/DDBJ whole genome shotgun (WGS) entry which is preliminary data.</text>
</comment>
<organism evidence="2 3">
    <name type="scientific">Parelaphostrongylus tenuis</name>
    <name type="common">Meningeal worm</name>
    <dbReference type="NCBI Taxonomy" id="148309"/>
    <lineage>
        <taxon>Eukaryota</taxon>
        <taxon>Metazoa</taxon>
        <taxon>Ecdysozoa</taxon>
        <taxon>Nematoda</taxon>
        <taxon>Chromadorea</taxon>
        <taxon>Rhabditida</taxon>
        <taxon>Rhabditina</taxon>
        <taxon>Rhabditomorpha</taxon>
        <taxon>Strongyloidea</taxon>
        <taxon>Metastrongylidae</taxon>
        <taxon>Parelaphostrongylus</taxon>
    </lineage>
</organism>